<reference evidence="5" key="1">
    <citation type="submission" date="2021-02" db="EMBL/GenBank/DDBJ databases">
        <authorList>
            <person name="Dougan E. K."/>
            <person name="Rhodes N."/>
            <person name="Thang M."/>
            <person name="Chan C."/>
        </authorList>
    </citation>
    <scope>NUCLEOTIDE SEQUENCE</scope>
</reference>
<name>A0A812RKT2_9DINO</name>
<dbReference type="Gene3D" id="3.40.50.150">
    <property type="entry name" value="Vaccinia Virus protein VP39"/>
    <property type="match status" value="1"/>
</dbReference>
<feature type="region of interest" description="Disordered" evidence="3">
    <location>
        <begin position="855"/>
        <end position="880"/>
    </location>
</feature>
<dbReference type="GO" id="GO:0006310">
    <property type="term" value="P:DNA recombination"/>
    <property type="evidence" value="ECO:0007669"/>
    <property type="project" value="UniProtKB-KW"/>
</dbReference>
<dbReference type="Proteomes" id="UP000604046">
    <property type="component" value="Unassembled WGS sequence"/>
</dbReference>
<dbReference type="Pfam" id="PF00642">
    <property type="entry name" value="zf-CCCH"/>
    <property type="match status" value="1"/>
</dbReference>
<proteinExistence type="predicted"/>
<dbReference type="SUPFAM" id="SSF53335">
    <property type="entry name" value="S-adenosyl-L-methionine-dependent methyltransferases"/>
    <property type="match status" value="1"/>
</dbReference>
<comment type="caution">
    <text evidence="5">The sequence shown here is derived from an EMBL/GenBank/DDBJ whole genome shotgun (WGS) entry which is preliminary data.</text>
</comment>
<evidence type="ECO:0000256" key="2">
    <source>
        <dbReference type="PROSITE-ProRule" id="PRU00723"/>
    </source>
</evidence>
<gene>
    <name evidence="5" type="primary">yciC</name>
    <name evidence="5" type="ORF">SNAT2548_LOCUS24336</name>
</gene>
<keyword evidence="2" id="KW-0863">Zinc-finger</keyword>
<organism evidence="5 6">
    <name type="scientific">Symbiodinium natans</name>
    <dbReference type="NCBI Taxonomy" id="878477"/>
    <lineage>
        <taxon>Eukaryota</taxon>
        <taxon>Sar</taxon>
        <taxon>Alveolata</taxon>
        <taxon>Dinophyceae</taxon>
        <taxon>Suessiales</taxon>
        <taxon>Symbiodiniaceae</taxon>
        <taxon>Symbiodinium</taxon>
    </lineage>
</organism>
<dbReference type="EMBL" id="CAJNDS010002356">
    <property type="protein sequence ID" value="CAE7446597.1"/>
    <property type="molecule type" value="Genomic_DNA"/>
</dbReference>
<dbReference type="PANTHER" id="PTHR33050:SF7">
    <property type="entry name" value="RIBONUCLEASE H"/>
    <property type="match status" value="1"/>
</dbReference>
<dbReference type="InterPro" id="IPR029063">
    <property type="entry name" value="SAM-dependent_MTases_sf"/>
</dbReference>
<evidence type="ECO:0000313" key="6">
    <source>
        <dbReference type="Proteomes" id="UP000604046"/>
    </source>
</evidence>
<dbReference type="Gene3D" id="1.10.443.10">
    <property type="entry name" value="Intergrase catalytic core"/>
    <property type="match status" value="1"/>
</dbReference>
<dbReference type="PROSITE" id="PS50103">
    <property type="entry name" value="ZF_C3H1"/>
    <property type="match status" value="1"/>
</dbReference>
<dbReference type="SUPFAM" id="SSF56349">
    <property type="entry name" value="DNA breaking-rejoining enzymes"/>
    <property type="match status" value="1"/>
</dbReference>
<keyword evidence="2" id="KW-0479">Metal-binding</keyword>
<sequence>MSHLVGDGDVDTFASLVEALRRIDAIWALEPLRKEGVKSARHLEHLSRPELRRLLGHEASDRFFAPPKVARSKNRADLPEVHPYARGSLQRLGVVQHGPGQVAAVNWAQADERFMRDRFASTSHKPRESRWSTWTKLCRVRGIDPVPVTEETIFKIGAALKEGRYRSAAQYFSIAKSQHRELGFPWSADLDLAVSQAVRSVTRGMGPARLKHDFVLENAPADFGAQLHLAYDILKVPPEQRFASPEGVVVSACWFMLRGIELANVRCADVTFRRDERSVRIRLPVSKTDTEAKGCERSHSCFCRPRHAPGCASSQDAATMFTPLQKCQCQAGRQPLCVFHAMLSQSISLRRQGSWQPESPFFPSPDASVPSKRMVARLAQAAALVLMRAQFTDWPLESVVDWAQHSFRVAGAQFFARGGVQLGQIQLVGRWGSMSILRYVQDAMVQIPSASSDRIEQYLSGGLPGSFASSQLQNLVRDMVAQCVQGQGALVHNIRSKLAHKPALAESSDFRSALFVSPSQPHWHQQHLQLEKKESQARTAALLESLMATAMPDLQAQALAAGLDKNVLAHLVASGIVTSGAFFHAFSERSRIPKFLEVFAAGVEINGATAKLDDTGLMVAESVMNHPIDEFTVARQALLVPKHLPADYWSQFIKDYQKDMIGGQVRQFPKHLLVGAEETLARLVHEKNTSTHKPLKLGEIPSQRQFTASGAVNPYRMKDDPSAKMVVREDGQWEKITTKFPEPQRMTTFLDAIEAAKYALLFARWGPELALEEWFTWWSNLVRDHPGKFPHLRQLWVKCHWELCMKLREGLAFGVAAKQVRAETNVQEALSRFLPPDNPKGKGKEKGKEVAHRLWSPYPPQSKGKGKFANQWSAAAGQPQQTQAQSFPNVQCRLFAQGYCKFGAQCKFAHGTARGAYIAAAGMEPLISWSFETDPDCTKVCGERHPTVQHMGDALCISPHAAASRLAALAPESSVVLVTAAPPCPDFSSIKGDNALGPAGPEGQKFVKWAKWLQEFKQVAPFQVVSLVENVVMQHESQTQATFVVDGRLSAASRLPPKKKRRAESPGTEARWRQDAQQYPPWQYRRTALVRVAGVDAPPDAATREWLHGFPPGYTASVDAKTRCKQLGNSWHLPVSRFLLYLLLLQSQVARAASSPTEQWYCRLPDPTSQLRWHPDGSRPLLRAFSFWTRASLQWDPREPPSHTLQGPPDSVQEHLAWALKLQCSDLFPLRLNSCLEWAFQAQETMAAKLPLWRQTVCDDLKSLVAELEEQQDTWLQSSPEHVRKVYMQGTGKVKFQLLAFAWLLSQGGFPAWEALVSDLYWGFPLLGPLPQGAQWDTRSDSKYSRPLSKAEFAYKNRAHLCESAPALRPVEHTETMLAELQKERDLGRVEGPFDVNDLLVGKLPQDIRPPIVQESEGTTKVRRGDDWLRSSHNECVWVQDTPPYAGAPTVASLVRRASRKEVPATSATDQQALWLHLALPFGSTGSVWSYVRIADALTFVALTLLMLPTAHYVDDFFQVEPTSVAESGFQAFQQLSRLLGLRMKESKAKPPSQDQTLLGVRWQVCPPFLLASPGAQRIAKLCSCIAAILQADTCSVAEASKLAGKLGFVTSWVFGSVGKVLLKPLHRLQHAHSANHNKLSAPLRRSLELLLQLLPQLRPVRIPCQLSAQGLKFAIVYADAFINLGGISRCANRWLADSPPLEVLRDSSNGIGVCVITQRRRFAFRTEVPTHVLAKAASTKAFIFWLEAVAQLLALAALYEDNPDFVVCFVDNTAAEHALNKGHTKDPAFAWLIGAFWVWAAEAGCLPMFHRVTSAANLADGISRGDLSLMESCQFALYEYKLDDVWQILLRLQSQPENLEQWQFAEVVRSLSRGLLTPTSQ</sequence>
<dbReference type="GO" id="GO:0003677">
    <property type="term" value="F:DNA binding"/>
    <property type="evidence" value="ECO:0007669"/>
    <property type="project" value="InterPro"/>
</dbReference>
<dbReference type="InterPro" id="IPR052055">
    <property type="entry name" value="Hepadnavirus_pol/RT"/>
</dbReference>
<evidence type="ECO:0000256" key="3">
    <source>
        <dbReference type="SAM" id="MobiDB-lite"/>
    </source>
</evidence>
<dbReference type="InterPro" id="IPR000571">
    <property type="entry name" value="Znf_CCCH"/>
</dbReference>
<dbReference type="PANTHER" id="PTHR33050">
    <property type="entry name" value="REVERSE TRANSCRIPTASE DOMAIN-CONTAINING PROTEIN"/>
    <property type="match status" value="1"/>
</dbReference>
<dbReference type="InterPro" id="IPR013762">
    <property type="entry name" value="Integrase-like_cat_sf"/>
</dbReference>
<keyword evidence="2" id="KW-0862">Zinc</keyword>
<dbReference type="OrthoDB" id="430469at2759"/>
<feature type="region of interest" description="Disordered" evidence="3">
    <location>
        <begin position="1054"/>
        <end position="1075"/>
    </location>
</feature>
<protein>
    <submittedName>
        <fullName evidence="5">YciC protein</fullName>
    </submittedName>
</protein>
<feature type="domain" description="C3H1-type" evidence="4">
    <location>
        <begin position="886"/>
        <end position="913"/>
    </location>
</feature>
<evidence type="ECO:0000256" key="1">
    <source>
        <dbReference type="ARBA" id="ARBA00023172"/>
    </source>
</evidence>
<dbReference type="GO" id="GO:0008270">
    <property type="term" value="F:zinc ion binding"/>
    <property type="evidence" value="ECO:0007669"/>
    <property type="project" value="UniProtKB-KW"/>
</dbReference>
<dbReference type="SMART" id="SM00356">
    <property type="entry name" value="ZnF_C3H1"/>
    <property type="match status" value="1"/>
</dbReference>
<accession>A0A812RKT2</accession>
<evidence type="ECO:0000313" key="5">
    <source>
        <dbReference type="EMBL" id="CAE7446597.1"/>
    </source>
</evidence>
<dbReference type="InterPro" id="IPR011010">
    <property type="entry name" value="DNA_brk_join_enz"/>
</dbReference>
<evidence type="ECO:0000259" key="4">
    <source>
        <dbReference type="PROSITE" id="PS50103"/>
    </source>
</evidence>
<dbReference type="GO" id="GO:0015074">
    <property type="term" value="P:DNA integration"/>
    <property type="evidence" value="ECO:0007669"/>
    <property type="project" value="InterPro"/>
</dbReference>
<feature type="zinc finger region" description="C3H1-type" evidence="2">
    <location>
        <begin position="886"/>
        <end position="913"/>
    </location>
</feature>
<keyword evidence="1" id="KW-0233">DNA recombination</keyword>
<keyword evidence="6" id="KW-1185">Reference proteome</keyword>